<comment type="caution">
    <text evidence="2">The sequence shown here is derived from an EMBL/GenBank/DDBJ whole genome shotgun (WGS) entry which is preliminary data.</text>
</comment>
<evidence type="ECO:0000256" key="1">
    <source>
        <dbReference type="SAM" id="SignalP"/>
    </source>
</evidence>
<dbReference type="EMBL" id="JAWDEY010000010">
    <property type="protein sequence ID" value="KAK6589900.1"/>
    <property type="molecule type" value="Genomic_DNA"/>
</dbReference>
<name>A0AAV9Y095_9CRYT</name>
<keyword evidence="3" id="KW-1185">Reference proteome</keyword>
<protein>
    <submittedName>
        <fullName evidence="2">Uncharacterized protein</fullName>
    </submittedName>
</protein>
<dbReference type="SUPFAM" id="SSF53474">
    <property type="entry name" value="alpha/beta-Hydrolases"/>
    <property type="match status" value="1"/>
</dbReference>
<keyword evidence="1" id="KW-0732">Signal</keyword>
<evidence type="ECO:0000313" key="2">
    <source>
        <dbReference type="EMBL" id="KAK6589900.1"/>
    </source>
</evidence>
<organism evidence="2 3">
    <name type="scientific">Cryptosporidium xiaoi</name>
    <dbReference type="NCBI Taxonomy" id="659607"/>
    <lineage>
        <taxon>Eukaryota</taxon>
        <taxon>Sar</taxon>
        <taxon>Alveolata</taxon>
        <taxon>Apicomplexa</taxon>
        <taxon>Conoidasida</taxon>
        <taxon>Coccidia</taxon>
        <taxon>Eucoccidiorida</taxon>
        <taxon>Eimeriorina</taxon>
        <taxon>Cryptosporidiidae</taxon>
        <taxon>Cryptosporidium</taxon>
    </lineage>
</organism>
<dbReference type="Proteomes" id="UP001311799">
    <property type="component" value="Unassembled WGS sequence"/>
</dbReference>
<reference evidence="2 3" key="1">
    <citation type="submission" date="2023-10" db="EMBL/GenBank/DDBJ databases">
        <title>Comparative genomics analysis reveals potential genetic determinants of host preference in Cryptosporidium xiaoi.</title>
        <authorList>
            <person name="Xiao L."/>
            <person name="Li J."/>
        </authorList>
    </citation>
    <scope>NUCLEOTIDE SEQUENCE [LARGE SCALE GENOMIC DNA]</scope>
    <source>
        <strain evidence="2 3">52996</strain>
    </source>
</reference>
<accession>A0AAV9Y095</accession>
<feature type="chain" id="PRO_5043664938" evidence="1">
    <location>
        <begin position="28"/>
        <end position="380"/>
    </location>
</feature>
<evidence type="ECO:0000313" key="3">
    <source>
        <dbReference type="Proteomes" id="UP001311799"/>
    </source>
</evidence>
<feature type="signal peptide" evidence="1">
    <location>
        <begin position="1"/>
        <end position="27"/>
    </location>
</feature>
<sequence length="380" mass="44003">MKSNALNLSILFQLFLCFLFTCKFSSGSTEIKKLNPNRGVEIIKNGKAQGNNHYFLPNESFYSSEYYNLRIPINLVYYGDYIEDDYKYLSDKLKYKPRTLGICGHFVPRNKTPKYTIIATYGALDTYSCSETAIKFFRKFINYTNYILGPELAENSQIIVIDWFRLVMTYQSMKPGFKRETNWMKMIIRYYTSTPRHRDVIVPAISTAAFINKLLRVGVIPSMANTGLYGLCVGGLNAAIATLLISSDINIVTINGPPLFIPDKLDKILKDKVRSEIKTKYFVIFGKTDRIFNHRRHGRSLVKFISKYANNVDYLKVNENHNGVISTHVFTCIGVIATSLIRKTYSIILFNKEKYVEIPKKFCRNDWKRYVMYDSRANKR</sequence>
<proteinExistence type="predicted"/>
<dbReference type="InterPro" id="IPR029058">
    <property type="entry name" value="AB_hydrolase_fold"/>
</dbReference>
<gene>
    <name evidence="2" type="ORF">RS030_192972</name>
</gene>
<dbReference type="AlphaFoldDB" id="A0AAV9Y095"/>